<reference evidence="2 3" key="1">
    <citation type="journal article" date="2015" name="Int. J. Syst. Evol. Microbiol.">
        <title>Winogradskyella litoriviva sp. nov., isolated from coastal seawater.</title>
        <authorList>
            <person name="Nedashkovskaya O.I."/>
            <person name="Kukhlevskiy A.D."/>
            <person name="Zhukova N.V."/>
            <person name="Kim S.J."/>
            <person name="Rhee S.K."/>
            <person name="Mikhailov V.V."/>
        </authorList>
    </citation>
    <scope>NUCLEOTIDE SEQUENCE [LARGE SCALE GENOMIC DNA]</scope>
    <source>
        <strain evidence="2 3">KMM6491</strain>
    </source>
</reference>
<protein>
    <submittedName>
        <fullName evidence="2">SoxR reducing system RseC family protein</fullName>
    </submittedName>
</protein>
<evidence type="ECO:0000256" key="1">
    <source>
        <dbReference type="SAM" id="Phobius"/>
    </source>
</evidence>
<keyword evidence="1" id="KW-1133">Transmembrane helix</keyword>
<keyword evidence="3" id="KW-1185">Reference proteome</keyword>
<feature type="transmembrane region" description="Helical" evidence="1">
    <location>
        <begin position="81"/>
        <end position="101"/>
    </location>
</feature>
<dbReference type="Pfam" id="PF04246">
    <property type="entry name" value="RseC_MucC"/>
    <property type="match status" value="1"/>
</dbReference>
<dbReference type="EMBL" id="JABRWQ010000001">
    <property type="protein sequence ID" value="NRD21886.1"/>
    <property type="molecule type" value="Genomic_DNA"/>
</dbReference>
<keyword evidence="1" id="KW-0812">Transmembrane</keyword>
<comment type="caution">
    <text evidence="2">The sequence shown here is derived from an EMBL/GenBank/DDBJ whole genome shotgun (WGS) entry which is preliminary data.</text>
</comment>
<sequence length="142" mass="15898">MGSPQKNNDTFVHAGFISEINKDSVVVTLEPNIHCEACHVKGTCGVSDSSTKKIEVPNSSNVFKINERVDVILKKALGLKAVFWAYVFPFALMFTTLILASSFLEEWLSGLISLAILVPYYFILYLLKNTLKSTFKTYILKI</sequence>
<proteinExistence type="predicted"/>
<dbReference type="Proteomes" id="UP000805085">
    <property type="component" value="Unassembled WGS sequence"/>
</dbReference>
<evidence type="ECO:0000313" key="2">
    <source>
        <dbReference type="EMBL" id="NRD21886.1"/>
    </source>
</evidence>
<organism evidence="2 3">
    <name type="scientific">Winogradskyella litoriviva</name>
    <dbReference type="NCBI Taxonomy" id="1220182"/>
    <lineage>
        <taxon>Bacteria</taxon>
        <taxon>Pseudomonadati</taxon>
        <taxon>Bacteroidota</taxon>
        <taxon>Flavobacteriia</taxon>
        <taxon>Flavobacteriales</taxon>
        <taxon>Flavobacteriaceae</taxon>
        <taxon>Winogradskyella</taxon>
    </lineage>
</organism>
<accession>A0ABX2E053</accession>
<gene>
    <name evidence="2" type="ORF">HNV10_01450</name>
</gene>
<evidence type="ECO:0000313" key="3">
    <source>
        <dbReference type="Proteomes" id="UP000805085"/>
    </source>
</evidence>
<keyword evidence="1" id="KW-0472">Membrane</keyword>
<name>A0ABX2E053_9FLAO</name>
<feature type="transmembrane region" description="Helical" evidence="1">
    <location>
        <begin position="107"/>
        <end position="127"/>
    </location>
</feature>
<dbReference type="RefSeq" id="WP_173299550.1">
    <property type="nucleotide sequence ID" value="NZ_JABRWQ010000001.1"/>
</dbReference>